<dbReference type="Proteomes" id="UP000515804">
    <property type="component" value="Chromosome"/>
</dbReference>
<evidence type="ECO:0000256" key="1">
    <source>
        <dbReference type="SAM" id="MobiDB-lite"/>
    </source>
</evidence>
<dbReference type="KEGG" id="tcn:H9L16_07920"/>
<evidence type="ECO:0000256" key="2">
    <source>
        <dbReference type="SAM" id="SignalP"/>
    </source>
</evidence>
<feature type="region of interest" description="Disordered" evidence="1">
    <location>
        <begin position="264"/>
        <end position="284"/>
    </location>
</feature>
<organism evidence="3 4">
    <name type="scientific">Thermomonas carbonis</name>
    <dbReference type="NCBI Taxonomy" id="1463158"/>
    <lineage>
        <taxon>Bacteria</taxon>
        <taxon>Pseudomonadati</taxon>
        <taxon>Pseudomonadota</taxon>
        <taxon>Gammaproteobacteria</taxon>
        <taxon>Lysobacterales</taxon>
        <taxon>Lysobacteraceae</taxon>
        <taxon>Thermomonas</taxon>
    </lineage>
</organism>
<dbReference type="AlphaFoldDB" id="A0A7G9SUC6"/>
<reference evidence="3 4" key="1">
    <citation type="submission" date="2020-08" db="EMBL/GenBank/DDBJ databases">
        <title>Genome sequence of Thermomonas carbonis KCTC 42013T.</title>
        <authorList>
            <person name="Hyun D.-W."/>
            <person name="Bae J.-W."/>
        </authorList>
    </citation>
    <scope>NUCLEOTIDE SEQUENCE [LARGE SCALE GENOMIC DNA]</scope>
    <source>
        <strain evidence="3 4">KCTC 42013</strain>
    </source>
</reference>
<gene>
    <name evidence="3" type="ORF">H9L16_07920</name>
</gene>
<sequence length="284" mass="30009">MPPRLLLGLTLLLAPFANAQAPDPATKEYRVLLVGNSLIYTNNLPALLRAVGTSQSVAITTETYAAPGGKLDDRLDDGHVAAALRARRFDAVVLQEQGGHLAACMASAQEQRKAPCAASVQAYGKFVEQASEQGAKVLLFGTWGPDERWQGKLNRSVRMIAKQHDASVFDAAGALDALRKAQPEIKLYPDGTHPSTLASVMLALALYRDVTGNVPVAKDLRVAAPLLPVNAAVSPDSAMESQPGLAGNGKATLIPANLIEPLVKALPEPKGKDEEEGEGGRRGR</sequence>
<keyword evidence="4" id="KW-1185">Reference proteome</keyword>
<feature type="chain" id="PRO_5028812554" evidence="2">
    <location>
        <begin position="20"/>
        <end position="284"/>
    </location>
</feature>
<dbReference type="EMBL" id="CP060719">
    <property type="protein sequence ID" value="QNN71451.1"/>
    <property type="molecule type" value="Genomic_DNA"/>
</dbReference>
<feature type="signal peptide" evidence="2">
    <location>
        <begin position="1"/>
        <end position="19"/>
    </location>
</feature>
<dbReference type="SUPFAM" id="SSF52266">
    <property type="entry name" value="SGNH hydrolase"/>
    <property type="match status" value="1"/>
</dbReference>
<dbReference type="InterPro" id="IPR036514">
    <property type="entry name" value="SGNH_hydro_sf"/>
</dbReference>
<dbReference type="RefSeq" id="WP_187553964.1">
    <property type="nucleotide sequence ID" value="NZ_BMZL01000002.1"/>
</dbReference>
<evidence type="ECO:0000313" key="4">
    <source>
        <dbReference type="Proteomes" id="UP000515804"/>
    </source>
</evidence>
<dbReference type="GO" id="GO:0016788">
    <property type="term" value="F:hydrolase activity, acting on ester bonds"/>
    <property type="evidence" value="ECO:0007669"/>
    <property type="project" value="UniProtKB-ARBA"/>
</dbReference>
<name>A0A7G9SUC6_9GAMM</name>
<proteinExistence type="predicted"/>
<keyword evidence="3" id="KW-0378">Hydrolase</keyword>
<dbReference type="Gene3D" id="3.40.50.1110">
    <property type="entry name" value="SGNH hydrolase"/>
    <property type="match status" value="1"/>
</dbReference>
<evidence type="ECO:0000313" key="3">
    <source>
        <dbReference type="EMBL" id="QNN71451.1"/>
    </source>
</evidence>
<protein>
    <submittedName>
        <fullName evidence="3">SGNH/GDSL hydrolase family protein</fullName>
    </submittedName>
</protein>
<accession>A0A7G9SUC6</accession>
<feature type="compositionally biased region" description="Basic and acidic residues" evidence="1">
    <location>
        <begin position="267"/>
        <end position="284"/>
    </location>
</feature>
<keyword evidence="2" id="KW-0732">Signal</keyword>